<dbReference type="SUPFAM" id="SSF55383">
    <property type="entry name" value="Copper amine oxidase, domain N"/>
    <property type="match status" value="1"/>
</dbReference>
<dbReference type="PANTHER" id="PTHR13833:SF71">
    <property type="entry name" value="NHL DOMAIN-CONTAINING PROTEIN"/>
    <property type="match status" value="1"/>
</dbReference>
<name>A0ABW3UDS3_9BACL</name>
<keyword evidence="6" id="KW-1185">Reference proteome</keyword>
<dbReference type="RefSeq" id="WP_345591451.1">
    <property type="nucleotide sequence ID" value="NZ_BAABJG010000027.1"/>
</dbReference>
<proteinExistence type="predicted"/>
<dbReference type="InterPro" id="IPR001258">
    <property type="entry name" value="NHL_repeat"/>
</dbReference>
<keyword evidence="1" id="KW-0677">Repeat</keyword>
<organism evidence="5 6">
    <name type="scientific">Paenibacillus vulneris</name>
    <dbReference type="NCBI Taxonomy" id="1133364"/>
    <lineage>
        <taxon>Bacteria</taxon>
        <taxon>Bacillati</taxon>
        <taxon>Bacillota</taxon>
        <taxon>Bacilli</taxon>
        <taxon>Bacillales</taxon>
        <taxon>Paenibacillaceae</taxon>
        <taxon>Paenibacillus</taxon>
    </lineage>
</organism>
<reference evidence="6" key="1">
    <citation type="journal article" date="2019" name="Int. J. Syst. Evol. Microbiol.">
        <title>The Global Catalogue of Microorganisms (GCM) 10K type strain sequencing project: providing services to taxonomists for standard genome sequencing and annotation.</title>
        <authorList>
            <consortium name="The Broad Institute Genomics Platform"/>
            <consortium name="The Broad Institute Genome Sequencing Center for Infectious Disease"/>
            <person name="Wu L."/>
            <person name="Ma J."/>
        </authorList>
    </citation>
    <scope>NUCLEOTIDE SEQUENCE [LARGE SCALE GENOMIC DNA]</scope>
    <source>
        <strain evidence="6">CCUG 53270</strain>
    </source>
</reference>
<gene>
    <name evidence="5" type="ORF">ACFQ4B_02970</name>
</gene>
<dbReference type="Gene3D" id="2.120.10.30">
    <property type="entry name" value="TolB, C-terminal domain"/>
    <property type="match status" value="4"/>
</dbReference>
<dbReference type="EMBL" id="JBHTLU010000007">
    <property type="protein sequence ID" value="MFD1219072.1"/>
    <property type="molecule type" value="Genomic_DNA"/>
</dbReference>
<evidence type="ECO:0000256" key="3">
    <source>
        <dbReference type="SAM" id="SignalP"/>
    </source>
</evidence>
<feature type="domain" description="Copper amine oxidase-like N-terminal" evidence="4">
    <location>
        <begin position="422"/>
        <end position="530"/>
    </location>
</feature>
<dbReference type="Gene3D" id="3.30.457.10">
    <property type="entry name" value="Copper amine oxidase-like, N-terminal domain"/>
    <property type="match status" value="1"/>
</dbReference>
<evidence type="ECO:0000313" key="6">
    <source>
        <dbReference type="Proteomes" id="UP001597180"/>
    </source>
</evidence>
<dbReference type="PROSITE" id="PS51125">
    <property type="entry name" value="NHL"/>
    <property type="match status" value="3"/>
</dbReference>
<keyword evidence="3" id="KW-0732">Signal</keyword>
<dbReference type="Pfam" id="PF07833">
    <property type="entry name" value="Cu_amine_oxidN1"/>
    <property type="match status" value="1"/>
</dbReference>
<evidence type="ECO:0000256" key="1">
    <source>
        <dbReference type="ARBA" id="ARBA00022737"/>
    </source>
</evidence>
<feature type="repeat" description="NHL" evidence="2">
    <location>
        <begin position="129"/>
        <end position="159"/>
    </location>
</feature>
<feature type="repeat" description="NHL" evidence="2">
    <location>
        <begin position="250"/>
        <end position="280"/>
    </location>
</feature>
<feature type="chain" id="PRO_5047344286" evidence="3">
    <location>
        <begin position="27"/>
        <end position="538"/>
    </location>
</feature>
<dbReference type="InterPro" id="IPR036582">
    <property type="entry name" value="Mao_N_sf"/>
</dbReference>
<sequence>MKKSAKLLFSSVVAVSLIGGGTGASAASIAKDGLRNSSGQIMMDITTYAGLGDDGSHDDANRLQATFRSPFGLLVRKDGTLLVSDRSNHLLRSISGSQVSSMAGMIIGKDNKGFPIGGRYDDIAARSVFQQPAGLAQDAQGNLYVADAGNNAIRKIDASGKVVTLAGNGLIGNKDAKGTEATFNQPQDVAVGADGNVYVADTLNHVIRKVAADGTVTTLNAPSKRVVEVTPGQAVWSGDYLDGDIANAKFNEPTGLAIDSKGNLYVSDSGNQRIRYIDFGTGKVTTVAGGTAVGEPLYSKTSLYADAGYEDGDALKARFNYPLGIASTPEGGLLIADSMNHSIRYLYDGKVVTLAGDTALAAGEADGIERSAQFHKPTDVAVADDGTVYIADAFNNKIRQLQLYKLPADLPKDDHVKVVLESTVLAFEAQPEIVNDRTMVPVRAVTEALGYQVSYDELNRSVQLTKGGVTVELYVDKTGLKKREQGKPEMAIDTDTAPYIKQDLTFVPVRFFAEEIGLDVQWDESTRSVLLRTKQRNK</sequence>
<dbReference type="InterPro" id="IPR012854">
    <property type="entry name" value="Cu_amine_oxidase-like_N"/>
</dbReference>
<dbReference type="PANTHER" id="PTHR13833">
    <property type="match status" value="1"/>
</dbReference>
<evidence type="ECO:0000256" key="2">
    <source>
        <dbReference type="PROSITE-ProRule" id="PRU00504"/>
    </source>
</evidence>
<accession>A0ABW3UDS3</accession>
<feature type="signal peptide" evidence="3">
    <location>
        <begin position="1"/>
        <end position="26"/>
    </location>
</feature>
<dbReference type="Proteomes" id="UP001597180">
    <property type="component" value="Unassembled WGS sequence"/>
</dbReference>
<feature type="repeat" description="NHL" evidence="2">
    <location>
        <begin position="183"/>
        <end position="213"/>
    </location>
</feature>
<dbReference type="InterPro" id="IPR011042">
    <property type="entry name" value="6-blade_b-propeller_TolB-like"/>
</dbReference>
<evidence type="ECO:0000259" key="4">
    <source>
        <dbReference type="Pfam" id="PF07833"/>
    </source>
</evidence>
<dbReference type="Pfam" id="PF01436">
    <property type="entry name" value="NHL"/>
    <property type="match status" value="4"/>
</dbReference>
<evidence type="ECO:0000313" key="5">
    <source>
        <dbReference type="EMBL" id="MFD1219072.1"/>
    </source>
</evidence>
<protein>
    <submittedName>
        <fullName evidence="5">Stalk domain-containing protein</fullName>
    </submittedName>
</protein>
<dbReference type="SUPFAM" id="SSF101898">
    <property type="entry name" value="NHL repeat"/>
    <property type="match status" value="1"/>
</dbReference>
<comment type="caution">
    <text evidence="5">The sequence shown here is derived from an EMBL/GenBank/DDBJ whole genome shotgun (WGS) entry which is preliminary data.</text>
</comment>